<dbReference type="PROSITE" id="PS50832">
    <property type="entry name" value="S1_IF1_TYPE"/>
    <property type="match status" value="1"/>
</dbReference>
<evidence type="ECO:0000256" key="3">
    <source>
        <dbReference type="ARBA" id="ARBA00022917"/>
    </source>
</evidence>
<dbReference type="Gene3D" id="2.40.50.140">
    <property type="entry name" value="Nucleic acid-binding proteins"/>
    <property type="match status" value="1"/>
</dbReference>
<evidence type="ECO:0000259" key="4">
    <source>
        <dbReference type="PROSITE" id="PS50832"/>
    </source>
</evidence>
<evidence type="ECO:0000313" key="5">
    <source>
        <dbReference type="EMBL" id="SVA25445.1"/>
    </source>
</evidence>
<dbReference type="EMBL" id="UINC01006094">
    <property type="protein sequence ID" value="SVA25445.1"/>
    <property type="molecule type" value="Genomic_DNA"/>
</dbReference>
<dbReference type="InterPro" id="IPR012340">
    <property type="entry name" value="NA-bd_OB-fold"/>
</dbReference>
<keyword evidence="3" id="KW-0648">Protein biosynthesis</keyword>
<dbReference type="GO" id="GO:0043022">
    <property type="term" value="F:ribosome binding"/>
    <property type="evidence" value="ECO:0007669"/>
    <property type="project" value="TreeGrafter"/>
</dbReference>
<keyword evidence="2" id="KW-0396">Initiation factor</keyword>
<dbReference type="NCBIfam" id="TIGR00008">
    <property type="entry name" value="infA"/>
    <property type="match status" value="1"/>
</dbReference>
<dbReference type="Pfam" id="PF01176">
    <property type="entry name" value="eIF-1a"/>
    <property type="match status" value="1"/>
</dbReference>
<sequence length="55" mass="6308">MFRVDVEVGGNKHTVLAHVSGKMRMHFIKILPGDVVTLEVSPYDLNRGRIVYRKK</sequence>
<organism evidence="5">
    <name type="scientific">marine metagenome</name>
    <dbReference type="NCBI Taxonomy" id="408172"/>
    <lineage>
        <taxon>unclassified sequences</taxon>
        <taxon>metagenomes</taxon>
        <taxon>ecological metagenomes</taxon>
    </lineage>
</organism>
<dbReference type="GO" id="GO:0003743">
    <property type="term" value="F:translation initiation factor activity"/>
    <property type="evidence" value="ECO:0007669"/>
    <property type="project" value="UniProtKB-KW"/>
</dbReference>
<dbReference type="SUPFAM" id="SSF50249">
    <property type="entry name" value="Nucleic acid-binding proteins"/>
    <property type="match status" value="1"/>
</dbReference>
<dbReference type="InterPro" id="IPR004368">
    <property type="entry name" value="TIF_IF1"/>
</dbReference>
<dbReference type="AlphaFoldDB" id="A0A381UB27"/>
<evidence type="ECO:0000256" key="2">
    <source>
        <dbReference type="ARBA" id="ARBA00022540"/>
    </source>
</evidence>
<gene>
    <name evidence="5" type="ORF">METZ01_LOCUS78299</name>
</gene>
<protein>
    <recommendedName>
        <fullName evidence="4">S1-like domain-containing protein</fullName>
    </recommendedName>
</protein>
<evidence type="ECO:0000256" key="1">
    <source>
        <dbReference type="ARBA" id="ARBA00010939"/>
    </source>
</evidence>
<dbReference type="GO" id="GO:0003723">
    <property type="term" value="F:RNA binding"/>
    <property type="evidence" value="ECO:0007669"/>
    <property type="project" value="InterPro"/>
</dbReference>
<comment type="similarity">
    <text evidence="1">Belongs to the IF-1 family.</text>
</comment>
<proteinExistence type="inferred from homology"/>
<accession>A0A381UB27</accession>
<dbReference type="InterPro" id="IPR006196">
    <property type="entry name" value="RNA-binding_domain_S1_IF1"/>
</dbReference>
<feature type="domain" description="S1-like" evidence="4">
    <location>
        <begin position="11"/>
        <end position="55"/>
    </location>
</feature>
<reference evidence="5" key="1">
    <citation type="submission" date="2018-05" db="EMBL/GenBank/DDBJ databases">
        <authorList>
            <person name="Lanie J.A."/>
            <person name="Ng W.-L."/>
            <person name="Kazmierczak K.M."/>
            <person name="Andrzejewski T.M."/>
            <person name="Davidsen T.M."/>
            <person name="Wayne K.J."/>
            <person name="Tettelin H."/>
            <person name="Glass J.I."/>
            <person name="Rusch D."/>
            <person name="Podicherti R."/>
            <person name="Tsui H.-C.T."/>
            <person name="Winkler M.E."/>
        </authorList>
    </citation>
    <scope>NUCLEOTIDE SEQUENCE</scope>
</reference>
<dbReference type="PANTHER" id="PTHR33370">
    <property type="entry name" value="TRANSLATION INITIATION FACTOR IF-1, CHLOROPLASTIC"/>
    <property type="match status" value="1"/>
</dbReference>
<dbReference type="PANTHER" id="PTHR33370:SF1">
    <property type="entry name" value="TRANSLATION INITIATION FACTOR IF-1, CHLOROPLASTIC"/>
    <property type="match status" value="1"/>
</dbReference>
<dbReference type="GO" id="GO:0005829">
    <property type="term" value="C:cytosol"/>
    <property type="evidence" value="ECO:0007669"/>
    <property type="project" value="TreeGrafter"/>
</dbReference>
<name>A0A381UB27_9ZZZZ</name>